<evidence type="ECO:0000256" key="7">
    <source>
        <dbReference type="SAM" id="Phobius"/>
    </source>
</evidence>
<dbReference type="EMBL" id="JBAWTH010000019">
    <property type="protein sequence ID" value="KAL2287742.1"/>
    <property type="molecule type" value="Genomic_DNA"/>
</dbReference>
<accession>A0ABR4EZ92</accession>
<keyword evidence="3" id="KW-0813">Transport</keyword>
<dbReference type="SUPFAM" id="SSF103473">
    <property type="entry name" value="MFS general substrate transporter"/>
    <property type="match status" value="1"/>
</dbReference>
<dbReference type="InterPro" id="IPR005829">
    <property type="entry name" value="Sugar_transporter_CS"/>
</dbReference>
<evidence type="ECO:0000256" key="3">
    <source>
        <dbReference type="ARBA" id="ARBA00022448"/>
    </source>
</evidence>
<reference evidence="9 10" key="1">
    <citation type="submission" date="2024-03" db="EMBL/GenBank/DDBJ databases">
        <title>A high-quality draft genome sequence of Diaporthe vaccinii, a causative agent of upright dieback and viscid rot disease in cranberry plants.</title>
        <authorList>
            <person name="Sarrasin M."/>
            <person name="Lang B.F."/>
            <person name="Burger G."/>
        </authorList>
    </citation>
    <scope>NUCLEOTIDE SEQUENCE [LARGE SCALE GENOMIC DNA]</scope>
    <source>
        <strain evidence="9 10">IS7</strain>
    </source>
</reference>
<gene>
    <name evidence="9" type="ORF">FJTKL_05098</name>
</gene>
<feature type="transmembrane region" description="Helical" evidence="7">
    <location>
        <begin position="195"/>
        <end position="214"/>
    </location>
</feature>
<feature type="transmembrane region" description="Helical" evidence="7">
    <location>
        <begin position="297"/>
        <end position="315"/>
    </location>
</feature>
<feature type="domain" description="Major facilitator superfamily (MFS) profile" evidence="8">
    <location>
        <begin position="1"/>
        <end position="319"/>
    </location>
</feature>
<evidence type="ECO:0000313" key="10">
    <source>
        <dbReference type="Proteomes" id="UP001600888"/>
    </source>
</evidence>
<evidence type="ECO:0000256" key="2">
    <source>
        <dbReference type="ARBA" id="ARBA00010992"/>
    </source>
</evidence>
<feature type="transmembrane region" description="Helical" evidence="7">
    <location>
        <begin position="267"/>
        <end position="285"/>
    </location>
</feature>
<dbReference type="Pfam" id="PF00083">
    <property type="entry name" value="Sugar_tr"/>
    <property type="match status" value="1"/>
</dbReference>
<keyword evidence="10" id="KW-1185">Reference proteome</keyword>
<dbReference type="Gene3D" id="1.20.1250.20">
    <property type="entry name" value="MFS general substrate transporter like domains"/>
    <property type="match status" value="1"/>
</dbReference>
<dbReference type="InterPro" id="IPR050360">
    <property type="entry name" value="MFS_Sugar_Transporters"/>
</dbReference>
<dbReference type="PROSITE" id="PS00216">
    <property type="entry name" value="SUGAR_TRANSPORT_1"/>
    <property type="match status" value="1"/>
</dbReference>
<sequence>MLADRFSRKTGLAVATVFFCVGAVIQTASHSYWITYGTRGIAGEWASRLPFLLQMAPALMVGIGIQFFPYSPRWLAMRHRDEDSLRSLERLRRLPGTDERVQLEWKGILRSARRSSRSSYCTVSMVLTPTLSRLSLNSGQLSGINAFVYYAPIFFAALGQSYEMSLILSGMVNVCQFVAGIPTFLFLDKMGRRKLAIFGGIAMGVPHIIMAGIVSKYNGKWENDPGIGWFGLALIYLYVLAHASSYGPLAWTLPAEVFPSSKRAKGVGAATAMVWLANFIIGVVVPEMQLKLGWGTYLFFGCFCFAASVFSFFFVPETAGKSLEQIAGTRSASWKHRAPMGTENT</sequence>
<keyword evidence="4 7" id="KW-0812">Transmembrane</keyword>
<evidence type="ECO:0000256" key="5">
    <source>
        <dbReference type="ARBA" id="ARBA00022989"/>
    </source>
</evidence>
<evidence type="ECO:0000256" key="1">
    <source>
        <dbReference type="ARBA" id="ARBA00004141"/>
    </source>
</evidence>
<feature type="transmembrane region" description="Helical" evidence="7">
    <location>
        <begin position="166"/>
        <end position="188"/>
    </location>
</feature>
<dbReference type="InterPro" id="IPR003663">
    <property type="entry name" value="Sugar/inositol_transpt"/>
</dbReference>
<proteinExistence type="inferred from homology"/>
<evidence type="ECO:0000313" key="9">
    <source>
        <dbReference type="EMBL" id="KAL2287742.1"/>
    </source>
</evidence>
<keyword evidence="6 7" id="KW-0472">Membrane</keyword>
<evidence type="ECO:0000259" key="8">
    <source>
        <dbReference type="PROSITE" id="PS50850"/>
    </source>
</evidence>
<feature type="transmembrane region" description="Helical" evidence="7">
    <location>
        <begin position="141"/>
        <end position="160"/>
    </location>
</feature>
<feature type="transmembrane region" description="Helical" evidence="7">
    <location>
        <begin position="51"/>
        <end position="70"/>
    </location>
</feature>
<organism evidence="9 10">
    <name type="scientific">Diaporthe vaccinii</name>
    <dbReference type="NCBI Taxonomy" id="105482"/>
    <lineage>
        <taxon>Eukaryota</taxon>
        <taxon>Fungi</taxon>
        <taxon>Dikarya</taxon>
        <taxon>Ascomycota</taxon>
        <taxon>Pezizomycotina</taxon>
        <taxon>Sordariomycetes</taxon>
        <taxon>Sordariomycetidae</taxon>
        <taxon>Diaporthales</taxon>
        <taxon>Diaporthaceae</taxon>
        <taxon>Diaporthe</taxon>
        <taxon>Diaporthe eres species complex</taxon>
    </lineage>
</organism>
<feature type="transmembrane region" description="Helical" evidence="7">
    <location>
        <begin position="226"/>
        <end position="246"/>
    </location>
</feature>
<dbReference type="PRINTS" id="PR00171">
    <property type="entry name" value="SUGRTRNSPORT"/>
</dbReference>
<evidence type="ECO:0000256" key="4">
    <source>
        <dbReference type="ARBA" id="ARBA00022692"/>
    </source>
</evidence>
<dbReference type="InterPro" id="IPR036259">
    <property type="entry name" value="MFS_trans_sf"/>
</dbReference>
<name>A0ABR4EZ92_9PEZI</name>
<comment type="caution">
    <text evidence="9">The sequence shown here is derived from an EMBL/GenBank/DDBJ whole genome shotgun (WGS) entry which is preliminary data.</text>
</comment>
<dbReference type="PROSITE" id="PS50850">
    <property type="entry name" value="MFS"/>
    <property type="match status" value="1"/>
</dbReference>
<comment type="subcellular location">
    <subcellularLocation>
        <location evidence="1">Membrane</location>
        <topology evidence="1">Multi-pass membrane protein</topology>
    </subcellularLocation>
</comment>
<dbReference type="InterPro" id="IPR005828">
    <property type="entry name" value="MFS_sugar_transport-like"/>
</dbReference>
<dbReference type="Proteomes" id="UP001600888">
    <property type="component" value="Unassembled WGS sequence"/>
</dbReference>
<dbReference type="InterPro" id="IPR020846">
    <property type="entry name" value="MFS_dom"/>
</dbReference>
<evidence type="ECO:0000256" key="6">
    <source>
        <dbReference type="ARBA" id="ARBA00023136"/>
    </source>
</evidence>
<comment type="similarity">
    <text evidence="2">Belongs to the major facilitator superfamily. Sugar transporter (TC 2.A.1.1) family.</text>
</comment>
<keyword evidence="5 7" id="KW-1133">Transmembrane helix</keyword>
<dbReference type="PANTHER" id="PTHR48022">
    <property type="entry name" value="PLASTIDIC GLUCOSE TRANSPORTER 4"/>
    <property type="match status" value="1"/>
</dbReference>
<dbReference type="PANTHER" id="PTHR48022:SF14">
    <property type="entry name" value="MAJOR FACILITATOR SUPERFAMILY (MFS) PROFILE DOMAIN-CONTAINING PROTEIN-RELATED"/>
    <property type="match status" value="1"/>
</dbReference>
<protein>
    <recommendedName>
        <fullName evidence="8">Major facilitator superfamily (MFS) profile domain-containing protein</fullName>
    </recommendedName>
</protein>